<dbReference type="EMBL" id="JAAIUW010000013">
    <property type="protein sequence ID" value="KAF7801817.1"/>
    <property type="molecule type" value="Genomic_DNA"/>
</dbReference>
<dbReference type="InterPro" id="IPR043502">
    <property type="entry name" value="DNA/RNA_pol_sf"/>
</dbReference>
<keyword evidence="3" id="KW-1185">Reference proteome</keyword>
<evidence type="ECO:0000256" key="1">
    <source>
        <dbReference type="SAM" id="MobiDB-lite"/>
    </source>
</evidence>
<dbReference type="InterPro" id="IPR043128">
    <property type="entry name" value="Rev_trsase/Diguanyl_cyclase"/>
</dbReference>
<dbReference type="FunFam" id="3.30.70.270:FF:000020">
    <property type="entry name" value="Transposon Tf2-6 polyprotein-like Protein"/>
    <property type="match status" value="1"/>
</dbReference>
<dbReference type="PANTHER" id="PTHR33064:SF37">
    <property type="entry name" value="RIBONUCLEASE H"/>
    <property type="match status" value="1"/>
</dbReference>
<dbReference type="OrthoDB" id="1747743at2759"/>
<protein>
    <submittedName>
        <fullName evidence="2">Putative mitochondrial protein</fullName>
    </submittedName>
</protein>
<evidence type="ECO:0000313" key="2">
    <source>
        <dbReference type="EMBL" id="KAF7801817.1"/>
    </source>
</evidence>
<dbReference type="SUPFAM" id="SSF56672">
    <property type="entry name" value="DNA/RNA polymerases"/>
    <property type="match status" value="1"/>
</dbReference>
<name>A0A834VYB6_9FABA</name>
<dbReference type="Proteomes" id="UP000634136">
    <property type="component" value="Unassembled WGS sequence"/>
</dbReference>
<dbReference type="PANTHER" id="PTHR33064">
    <property type="entry name" value="POL PROTEIN"/>
    <property type="match status" value="1"/>
</dbReference>
<dbReference type="AlphaFoldDB" id="A0A834VYB6"/>
<sequence>MNKLLNLKQTSNVTYCMTRFDEIMLICDIQEEQWVMITRFVNGHCLEIQRELRLNFPESVEEAYHKALEVESFSRFTSARRFTSVGQEVRPSQNSSSISRLVSQPKSTSVYPSNQLSGHKTMDHNLHFLTHRQFEDESKDIGVMISLVPKLSVRITSVGSCEVKVVKQWPEPRYITDVRSFHGLASFYRRFIRDFSTIMAYVTDCLKKGKFKWTPAASLAFVSIKKKLSESPALALPNFAKPFEVSYDAYGAEIGGCP</sequence>
<reference evidence="2" key="1">
    <citation type="submission" date="2020-09" db="EMBL/GenBank/DDBJ databases">
        <title>Genome-Enabled Discovery of Anthraquinone Biosynthesis in Senna tora.</title>
        <authorList>
            <person name="Kang S.-H."/>
            <person name="Pandey R.P."/>
            <person name="Lee C.-M."/>
            <person name="Sim J.-S."/>
            <person name="Jeong J.-T."/>
            <person name="Choi B.-S."/>
            <person name="Jung M."/>
            <person name="Ginzburg D."/>
            <person name="Zhao K."/>
            <person name="Won S.Y."/>
            <person name="Oh T.-J."/>
            <person name="Yu Y."/>
            <person name="Kim N.-H."/>
            <person name="Lee O.R."/>
            <person name="Lee T.-H."/>
            <person name="Bashyal P."/>
            <person name="Kim T.-S."/>
            <person name="Lee W.-H."/>
            <person name="Kawkins C."/>
            <person name="Kim C.-K."/>
            <person name="Kim J.S."/>
            <person name="Ahn B.O."/>
            <person name="Rhee S.Y."/>
            <person name="Sohng J.K."/>
        </authorList>
    </citation>
    <scope>NUCLEOTIDE SEQUENCE</scope>
    <source>
        <tissue evidence="2">Leaf</tissue>
    </source>
</reference>
<organism evidence="2 3">
    <name type="scientific">Senna tora</name>
    <dbReference type="NCBI Taxonomy" id="362788"/>
    <lineage>
        <taxon>Eukaryota</taxon>
        <taxon>Viridiplantae</taxon>
        <taxon>Streptophyta</taxon>
        <taxon>Embryophyta</taxon>
        <taxon>Tracheophyta</taxon>
        <taxon>Spermatophyta</taxon>
        <taxon>Magnoliopsida</taxon>
        <taxon>eudicotyledons</taxon>
        <taxon>Gunneridae</taxon>
        <taxon>Pentapetalae</taxon>
        <taxon>rosids</taxon>
        <taxon>fabids</taxon>
        <taxon>Fabales</taxon>
        <taxon>Fabaceae</taxon>
        <taxon>Caesalpinioideae</taxon>
        <taxon>Cassia clade</taxon>
        <taxon>Senna</taxon>
    </lineage>
</organism>
<feature type="region of interest" description="Disordered" evidence="1">
    <location>
        <begin position="87"/>
        <end position="114"/>
    </location>
</feature>
<comment type="caution">
    <text evidence="2">The sequence shown here is derived from an EMBL/GenBank/DDBJ whole genome shotgun (WGS) entry which is preliminary data.</text>
</comment>
<dbReference type="Gene3D" id="3.30.70.270">
    <property type="match status" value="1"/>
</dbReference>
<evidence type="ECO:0000313" key="3">
    <source>
        <dbReference type="Proteomes" id="UP000634136"/>
    </source>
</evidence>
<proteinExistence type="predicted"/>
<dbReference type="InterPro" id="IPR051320">
    <property type="entry name" value="Viral_Replic_Matur_Polypro"/>
</dbReference>
<accession>A0A834VYB6</accession>
<gene>
    <name evidence="2" type="ORF">G2W53_040928</name>
</gene>